<dbReference type="AlphaFoldDB" id="A0A834CNP8"/>
<evidence type="ECO:0000256" key="2">
    <source>
        <dbReference type="ARBA" id="ARBA00022490"/>
    </source>
</evidence>
<keyword evidence="2" id="KW-0963">Cytoplasm</keyword>
<feature type="region of interest" description="Disordered" evidence="8">
    <location>
        <begin position="77"/>
        <end position="118"/>
    </location>
</feature>
<dbReference type="PANTHER" id="PTHR22969:SF7">
    <property type="entry name" value="INHIBITOR OF NUCLEAR FACTOR KAPPA-B KINASE SUBUNIT BETA"/>
    <property type="match status" value="1"/>
</dbReference>
<keyword evidence="6 9" id="KW-0418">Kinase</keyword>
<evidence type="ECO:0000256" key="8">
    <source>
        <dbReference type="SAM" id="MobiDB-lite"/>
    </source>
</evidence>
<dbReference type="PANTHER" id="PTHR22969">
    <property type="entry name" value="IKB KINASE"/>
    <property type="match status" value="1"/>
</dbReference>
<dbReference type="EMBL" id="WKFB01000245">
    <property type="protein sequence ID" value="KAF6730065.1"/>
    <property type="molecule type" value="Genomic_DNA"/>
</dbReference>
<evidence type="ECO:0000313" key="10">
    <source>
        <dbReference type="Proteomes" id="UP000646548"/>
    </source>
</evidence>
<dbReference type="GO" id="GO:0033209">
    <property type="term" value="P:tumor necrosis factor-mediated signaling pathway"/>
    <property type="evidence" value="ECO:0007669"/>
    <property type="project" value="TreeGrafter"/>
</dbReference>
<dbReference type="Gene3D" id="3.10.20.90">
    <property type="entry name" value="Phosphatidylinositol 3-kinase Catalytic Subunit, Chain A, domain 1"/>
    <property type="match status" value="1"/>
</dbReference>
<evidence type="ECO:0000256" key="7">
    <source>
        <dbReference type="ARBA" id="ARBA00022840"/>
    </source>
</evidence>
<dbReference type="GO" id="GO:0008384">
    <property type="term" value="F:IkappaB kinase activity"/>
    <property type="evidence" value="ECO:0007669"/>
    <property type="project" value="TreeGrafter"/>
</dbReference>
<proteinExistence type="predicted"/>
<evidence type="ECO:0000256" key="4">
    <source>
        <dbReference type="ARBA" id="ARBA00022679"/>
    </source>
</evidence>
<evidence type="ECO:0000256" key="5">
    <source>
        <dbReference type="ARBA" id="ARBA00022741"/>
    </source>
</evidence>
<dbReference type="GO" id="GO:0008385">
    <property type="term" value="C:IkappaB kinase complex"/>
    <property type="evidence" value="ECO:0007669"/>
    <property type="project" value="TreeGrafter"/>
</dbReference>
<keyword evidence="5" id="KW-0547">Nucleotide-binding</keyword>
<comment type="caution">
    <text evidence="9">The sequence shown here is derived from an EMBL/GenBank/DDBJ whole genome shotgun (WGS) entry which is preliminary data.</text>
</comment>
<evidence type="ECO:0000256" key="6">
    <source>
        <dbReference type="ARBA" id="ARBA00022777"/>
    </source>
</evidence>
<dbReference type="InterPro" id="IPR051180">
    <property type="entry name" value="IKK"/>
</dbReference>
<sequence>MERWLQLMLMWSPQKRGKDPNATPSNCFSQLELILKLKLVHILNMISAKILTYSVADDETVADLQLRLERDTGIPCSQPGAAAGGGACPGATRPGFTMRRGLRGGGRTAERPSSGLLV</sequence>
<comment type="subcellular location">
    <subcellularLocation>
        <location evidence="1">Cytoplasm</location>
    </subcellularLocation>
</comment>
<dbReference type="Proteomes" id="UP000646548">
    <property type="component" value="Unassembled WGS sequence"/>
</dbReference>
<reference evidence="9" key="1">
    <citation type="journal article" name="BMC Genomics">
        <title>Long-read sequencing and de novo genome assembly of marine medaka (Oryzias melastigma).</title>
        <authorList>
            <person name="Liang P."/>
            <person name="Saqib H.S.A."/>
            <person name="Ni X."/>
            <person name="Shen Y."/>
        </authorList>
    </citation>
    <scope>NUCLEOTIDE SEQUENCE</scope>
    <source>
        <strain evidence="9">Bigg-433</strain>
    </source>
</reference>
<keyword evidence="3" id="KW-0723">Serine/threonine-protein kinase</keyword>
<evidence type="ECO:0000256" key="3">
    <source>
        <dbReference type="ARBA" id="ARBA00022527"/>
    </source>
</evidence>
<keyword evidence="4" id="KW-0808">Transferase</keyword>
<name>A0A834CNP8_ORYME</name>
<organism evidence="9 10">
    <name type="scientific">Oryzias melastigma</name>
    <name type="common">Marine medaka</name>
    <dbReference type="NCBI Taxonomy" id="30732"/>
    <lineage>
        <taxon>Eukaryota</taxon>
        <taxon>Metazoa</taxon>
        <taxon>Chordata</taxon>
        <taxon>Craniata</taxon>
        <taxon>Vertebrata</taxon>
        <taxon>Euteleostomi</taxon>
        <taxon>Actinopterygii</taxon>
        <taxon>Neopterygii</taxon>
        <taxon>Teleostei</taxon>
        <taxon>Neoteleostei</taxon>
        <taxon>Acanthomorphata</taxon>
        <taxon>Ovalentaria</taxon>
        <taxon>Atherinomorphae</taxon>
        <taxon>Beloniformes</taxon>
        <taxon>Adrianichthyidae</taxon>
        <taxon>Oryziinae</taxon>
        <taxon>Oryzias</taxon>
    </lineage>
</organism>
<dbReference type="GO" id="GO:0045944">
    <property type="term" value="P:positive regulation of transcription by RNA polymerase II"/>
    <property type="evidence" value="ECO:0007669"/>
    <property type="project" value="TreeGrafter"/>
</dbReference>
<protein>
    <submittedName>
        <fullName evidence="9">Inhibitor of nuclear factor kappa-B kinase subunit beta</fullName>
    </submittedName>
</protein>
<evidence type="ECO:0000256" key="1">
    <source>
        <dbReference type="ARBA" id="ARBA00004496"/>
    </source>
</evidence>
<evidence type="ECO:0000313" key="9">
    <source>
        <dbReference type="EMBL" id="KAF6730065.1"/>
    </source>
</evidence>
<keyword evidence="7" id="KW-0067">ATP-binding</keyword>
<dbReference type="GO" id="GO:0005524">
    <property type="term" value="F:ATP binding"/>
    <property type="evidence" value="ECO:0007669"/>
    <property type="project" value="UniProtKB-KW"/>
</dbReference>
<gene>
    <name evidence="9" type="ORF">FQA47_011970</name>
</gene>
<accession>A0A834CNP8</accession>